<dbReference type="AlphaFoldDB" id="A0A975BJK2"/>
<dbReference type="Pfam" id="PF00656">
    <property type="entry name" value="Peptidase_C14"/>
    <property type="match status" value="1"/>
</dbReference>
<evidence type="ECO:0000256" key="1">
    <source>
        <dbReference type="SAM" id="MobiDB-lite"/>
    </source>
</evidence>
<dbReference type="InterPro" id="IPR011600">
    <property type="entry name" value="Pept_C14_caspase"/>
</dbReference>
<dbReference type="SUPFAM" id="SSF52129">
    <property type="entry name" value="Caspase-like"/>
    <property type="match status" value="1"/>
</dbReference>
<name>A0A975BJK2_9BACT</name>
<feature type="compositionally biased region" description="Basic and acidic residues" evidence="1">
    <location>
        <begin position="344"/>
        <end position="353"/>
    </location>
</feature>
<dbReference type="GO" id="GO:0004197">
    <property type="term" value="F:cysteine-type endopeptidase activity"/>
    <property type="evidence" value="ECO:0007669"/>
    <property type="project" value="InterPro"/>
</dbReference>
<proteinExistence type="predicted"/>
<feature type="domain" description="Peptidase C14 caspase" evidence="2">
    <location>
        <begin position="73"/>
        <end position="252"/>
    </location>
</feature>
<dbReference type="Gene3D" id="3.40.50.1460">
    <property type="match status" value="1"/>
</dbReference>
<dbReference type="KEGG" id="dmm:dnm_025470"/>
<dbReference type="GO" id="GO:0006508">
    <property type="term" value="P:proteolysis"/>
    <property type="evidence" value="ECO:0007669"/>
    <property type="project" value="InterPro"/>
</dbReference>
<dbReference type="EMBL" id="CP061800">
    <property type="protein sequence ID" value="QTA86523.1"/>
    <property type="molecule type" value="Genomic_DNA"/>
</dbReference>
<evidence type="ECO:0000313" key="3">
    <source>
        <dbReference type="EMBL" id="QTA86523.1"/>
    </source>
</evidence>
<accession>A0A975BJK2</accession>
<protein>
    <submittedName>
        <fullName evidence="3">Caspase domain-containing protein</fullName>
    </submittedName>
</protein>
<organism evidence="3 4">
    <name type="scientific">Desulfonema magnum</name>
    <dbReference type="NCBI Taxonomy" id="45655"/>
    <lineage>
        <taxon>Bacteria</taxon>
        <taxon>Pseudomonadati</taxon>
        <taxon>Thermodesulfobacteriota</taxon>
        <taxon>Desulfobacteria</taxon>
        <taxon>Desulfobacterales</taxon>
        <taxon>Desulfococcaceae</taxon>
        <taxon>Desulfonema</taxon>
    </lineage>
</organism>
<sequence length="353" mass="39782">MFHKKWKGFYLSLVMVTLIAVFPNLSLSATLHVVIAADTNDRSVGKGTEKDLLKVTELYNSVSNHTGMRLNLDTCYGNRLNKSNVLNALDILSLGSDDVAVFHYSGHGGRTRNKESRWPYLALDRRLDLDDIVSKLREKNPRFFIAMSDSCNSYSDSIFSQNFGTARPKAENYQKLFLKYRGHIIASGSVPGEYSWTSSQYGGKFTHAFLTSLHKNLATSAPSWHTIMENVQSVIHVTDKRGKQWEQHPQAEVNVTSLGKRPQKTETFPPAVVWIPPKLKIEGGFPSWNKIFPTIANITPPNWDEIFPNIKITVEIWNNRFPPGMSSPDWNSAAPSDSGFIKDQSGKDVRTLY</sequence>
<evidence type="ECO:0000313" key="4">
    <source>
        <dbReference type="Proteomes" id="UP000663722"/>
    </source>
</evidence>
<reference evidence="3" key="1">
    <citation type="journal article" date="2021" name="Microb. Physiol.">
        <title>Proteogenomic Insights into the Physiology of Marine, Sulfate-Reducing, Filamentous Desulfonema limicola and Desulfonema magnum.</title>
        <authorList>
            <person name="Schnaars V."/>
            <person name="Wohlbrand L."/>
            <person name="Scheve S."/>
            <person name="Hinrichs C."/>
            <person name="Reinhardt R."/>
            <person name="Rabus R."/>
        </authorList>
    </citation>
    <scope>NUCLEOTIDE SEQUENCE</scope>
    <source>
        <strain evidence="3">4be13</strain>
    </source>
</reference>
<keyword evidence="4" id="KW-1185">Reference proteome</keyword>
<feature type="region of interest" description="Disordered" evidence="1">
    <location>
        <begin position="327"/>
        <end position="353"/>
    </location>
</feature>
<dbReference type="InterPro" id="IPR029030">
    <property type="entry name" value="Caspase-like_dom_sf"/>
</dbReference>
<gene>
    <name evidence="3" type="ORF">dnm_025470</name>
</gene>
<dbReference type="Proteomes" id="UP000663722">
    <property type="component" value="Chromosome"/>
</dbReference>
<evidence type="ECO:0000259" key="2">
    <source>
        <dbReference type="Pfam" id="PF00656"/>
    </source>
</evidence>
<dbReference type="RefSeq" id="WP_207682123.1">
    <property type="nucleotide sequence ID" value="NZ_CP061800.1"/>
</dbReference>